<gene>
    <name evidence="3" type="ORF">SCA03_11970</name>
</gene>
<dbReference type="EMBL" id="BJMM01000004">
    <property type="protein sequence ID" value="GEB48646.1"/>
    <property type="molecule type" value="Genomic_DNA"/>
</dbReference>
<feature type="compositionally biased region" description="Pro residues" evidence="1">
    <location>
        <begin position="1"/>
        <end position="28"/>
    </location>
</feature>
<dbReference type="RefSeq" id="WP_141275240.1">
    <property type="nucleotide sequence ID" value="NZ_BJMM01000004.1"/>
</dbReference>
<evidence type="ECO:0000256" key="1">
    <source>
        <dbReference type="SAM" id="MobiDB-lite"/>
    </source>
</evidence>
<keyword evidence="2" id="KW-0472">Membrane</keyword>
<reference evidence="3 4" key="1">
    <citation type="submission" date="2019-06" db="EMBL/GenBank/DDBJ databases">
        <title>Whole genome shotgun sequence of Streptomyces cacaoi subsp. cacaoi NBRC 12748.</title>
        <authorList>
            <person name="Hosoyama A."/>
            <person name="Uohara A."/>
            <person name="Ohji S."/>
            <person name="Ichikawa N."/>
        </authorList>
    </citation>
    <scope>NUCLEOTIDE SEQUENCE [LARGE SCALE GENOMIC DNA]</scope>
    <source>
        <strain evidence="3 4">NBRC 12748</strain>
    </source>
</reference>
<comment type="caution">
    <text evidence="3">The sequence shown here is derived from an EMBL/GenBank/DDBJ whole genome shotgun (WGS) entry which is preliminary data.</text>
</comment>
<dbReference type="Proteomes" id="UP000319210">
    <property type="component" value="Unassembled WGS sequence"/>
</dbReference>
<sequence>MPGQPAPAVPPGPPPGAPPPPAAPPSRPPSAAGLFLSRTFTGDWAGALRVAVWPTALLFVLACGLGIWSHPDVDELEIGWGTRMRVALAVLLRGIGGGLSLSSGGGSLAPEGDGPDSGWGEGVTGAGVTGHITVSWIPLLATAVWLAALILAAGRARRRLAGAPATAGPEAALRIGLLCAVGAFALALYAQPSYEGAELDSSPGLTLLWAFLLGTVTAGLVLSRGALDAYLAARRSPGPRIALGALRTALLALVLVLALASVVTWLVAVVTEEDADGGLLAASLGLLPNLGALGLAFAWGAPLEGRWSSTVGGGTGHHSAGYGELLDAHGAWAVVGTLAGGLVCALILGLLTARRAADQRERLLTGAFFVGAVLLLVQLAGLGFTMDFVRGDGGGSAGGYGDTGGTESVRASFELAAGGAELLLFALLWSFGGVLLAPYLLAPFRGRRTPPAPDPYTVPYPGGPNVGPYTGGPYPGPYSGSPYSAPAGGPYPAPYGDGHRYGRGQGQSQGQGHSQGQGQGPGPGGTPGPGDGGVPPPR</sequence>
<dbReference type="OrthoDB" id="4246505at2"/>
<feature type="region of interest" description="Disordered" evidence="1">
    <location>
        <begin position="471"/>
        <end position="538"/>
    </location>
</feature>
<evidence type="ECO:0000256" key="2">
    <source>
        <dbReference type="SAM" id="Phobius"/>
    </source>
</evidence>
<feature type="compositionally biased region" description="Low complexity" evidence="1">
    <location>
        <begin position="471"/>
        <end position="496"/>
    </location>
</feature>
<protein>
    <submittedName>
        <fullName evidence="3">Uncharacterized protein</fullName>
    </submittedName>
</protein>
<feature type="transmembrane region" description="Helical" evidence="2">
    <location>
        <begin position="50"/>
        <end position="69"/>
    </location>
</feature>
<feature type="transmembrane region" description="Helical" evidence="2">
    <location>
        <begin position="363"/>
        <end position="384"/>
    </location>
</feature>
<feature type="transmembrane region" description="Helical" evidence="2">
    <location>
        <begin position="206"/>
        <end position="227"/>
    </location>
</feature>
<feature type="transmembrane region" description="Helical" evidence="2">
    <location>
        <begin position="171"/>
        <end position="190"/>
    </location>
</feature>
<feature type="region of interest" description="Disordered" evidence="1">
    <location>
        <begin position="1"/>
        <end position="30"/>
    </location>
</feature>
<proteinExistence type="predicted"/>
<evidence type="ECO:0000313" key="4">
    <source>
        <dbReference type="Proteomes" id="UP000319210"/>
    </source>
</evidence>
<name>A0A4Y3QTA3_STRCI</name>
<feature type="transmembrane region" description="Helical" evidence="2">
    <location>
        <begin position="90"/>
        <end position="109"/>
    </location>
</feature>
<feature type="compositionally biased region" description="Gly residues" evidence="1">
    <location>
        <begin position="503"/>
        <end position="538"/>
    </location>
</feature>
<feature type="transmembrane region" description="Helical" evidence="2">
    <location>
        <begin position="331"/>
        <end position="351"/>
    </location>
</feature>
<keyword evidence="2" id="KW-0812">Transmembrane</keyword>
<feature type="transmembrane region" description="Helical" evidence="2">
    <location>
        <begin position="422"/>
        <end position="441"/>
    </location>
</feature>
<feature type="transmembrane region" description="Helical" evidence="2">
    <location>
        <begin position="248"/>
        <end position="270"/>
    </location>
</feature>
<feature type="transmembrane region" description="Helical" evidence="2">
    <location>
        <begin position="129"/>
        <end position="151"/>
    </location>
</feature>
<keyword evidence="2" id="KW-1133">Transmembrane helix</keyword>
<organism evidence="3 4">
    <name type="scientific">Streptomyces cacaoi</name>
    <dbReference type="NCBI Taxonomy" id="1898"/>
    <lineage>
        <taxon>Bacteria</taxon>
        <taxon>Bacillati</taxon>
        <taxon>Actinomycetota</taxon>
        <taxon>Actinomycetes</taxon>
        <taxon>Kitasatosporales</taxon>
        <taxon>Streptomycetaceae</taxon>
        <taxon>Streptomyces</taxon>
    </lineage>
</organism>
<accession>A0A4Y3QTA3</accession>
<evidence type="ECO:0000313" key="3">
    <source>
        <dbReference type="EMBL" id="GEB48646.1"/>
    </source>
</evidence>
<keyword evidence="4" id="KW-1185">Reference proteome</keyword>
<dbReference type="AlphaFoldDB" id="A0A4Y3QTA3"/>